<keyword evidence="2" id="KW-1185">Reference proteome</keyword>
<evidence type="ECO:0000313" key="1">
    <source>
        <dbReference type="EMBL" id="ODJ86408.1"/>
    </source>
</evidence>
<dbReference type="AlphaFoldDB" id="A0A7Z0VIX3"/>
<name>A0A7Z0VIX3_9GAMM</name>
<dbReference type="SUPFAM" id="SSF53335">
    <property type="entry name" value="S-adenosyl-L-methionine-dependent methyltransferases"/>
    <property type="match status" value="1"/>
</dbReference>
<dbReference type="RefSeq" id="WP_069127037.1">
    <property type="nucleotide sequence ID" value="NZ_MARB01000022.1"/>
</dbReference>
<dbReference type="Gene3D" id="3.40.50.150">
    <property type="entry name" value="Vaccinia Virus protein VP39"/>
    <property type="match status" value="1"/>
</dbReference>
<organism evidence="1 2">
    <name type="scientific">Candidatus Thiodiazotropha endolucinida</name>
    <dbReference type="NCBI Taxonomy" id="1655433"/>
    <lineage>
        <taxon>Bacteria</taxon>
        <taxon>Pseudomonadati</taxon>
        <taxon>Pseudomonadota</taxon>
        <taxon>Gammaproteobacteria</taxon>
        <taxon>Chromatiales</taxon>
        <taxon>Sedimenticolaceae</taxon>
        <taxon>Candidatus Thiodiazotropha</taxon>
    </lineage>
</organism>
<protein>
    <recommendedName>
        <fullName evidence="3">Methyltransferase type 11</fullName>
    </recommendedName>
</protein>
<sequence>MNCYICTAPAEYYFSKQFDRFGLDTVDYERCTACGTVYAQTLLELPEYQWQSVCENYHGSYRGSGDNPDDPNWHVRLEQQAKVLSKLADNGLLSTGRPWLDYGCGEGELAGMLDTGIGQIARYDRYWKKEGYLQEPDLIPGDFDMVISTSTLEHLRSRSSMDALARLVTDDGCLGLHTLVRGEIPCDPNWFYLLPVHTIFYTNRGMAQLFDQWGFLSSLYVVEARLWVWFRKPLKQLLKEKPELVSIPGWHIAEGFMAYWP</sequence>
<dbReference type="OrthoDB" id="9018134at2"/>
<proteinExistence type="predicted"/>
<reference evidence="1 2" key="1">
    <citation type="submission" date="2016-06" db="EMBL/GenBank/DDBJ databases">
        <title>Genome sequence of endosymbiont of Candidatus Endolucinida thiodiazotropha.</title>
        <authorList>
            <person name="Poehlein A."/>
            <person name="Koenig S."/>
            <person name="Heiden S.E."/>
            <person name="Thuermer A."/>
            <person name="Voget S."/>
            <person name="Daniel R."/>
            <person name="Markert S."/>
            <person name="Gros O."/>
            <person name="Schweder T."/>
        </authorList>
    </citation>
    <scope>NUCLEOTIDE SEQUENCE [LARGE SCALE GENOMIC DNA]</scope>
    <source>
        <strain evidence="1 2">COS</strain>
    </source>
</reference>
<evidence type="ECO:0000313" key="2">
    <source>
        <dbReference type="Proteomes" id="UP000094769"/>
    </source>
</evidence>
<dbReference type="InterPro" id="IPR029063">
    <property type="entry name" value="SAM-dependent_MTases_sf"/>
</dbReference>
<dbReference type="Pfam" id="PF13489">
    <property type="entry name" value="Methyltransf_23"/>
    <property type="match status" value="1"/>
</dbReference>
<comment type="caution">
    <text evidence="1">The sequence shown here is derived from an EMBL/GenBank/DDBJ whole genome shotgun (WGS) entry which is preliminary data.</text>
</comment>
<dbReference type="EMBL" id="MARB01000022">
    <property type="protein sequence ID" value="ODJ86408.1"/>
    <property type="molecule type" value="Genomic_DNA"/>
</dbReference>
<accession>A0A7Z0VIX3</accession>
<dbReference type="Proteomes" id="UP000094769">
    <property type="component" value="Unassembled WGS sequence"/>
</dbReference>
<evidence type="ECO:0008006" key="3">
    <source>
        <dbReference type="Google" id="ProtNLM"/>
    </source>
</evidence>
<gene>
    <name evidence="1" type="ORF">CODIS_33270</name>
</gene>